<dbReference type="Pfam" id="PF01636">
    <property type="entry name" value="APH"/>
    <property type="match status" value="1"/>
</dbReference>
<dbReference type="Gene3D" id="3.90.1200.10">
    <property type="match status" value="1"/>
</dbReference>
<dbReference type="PANTHER" id="PTHR21310:SF15">
    <property type="entry name" value="AMINOGLYCOSIDE PHOSPHOTRANSFERASE DOMAIN-CONTAINING PROTEIN"/>
    <property type="match status" value="1"/>
</dbReference>
<gene>
    <name evidence="2" type="ORF">NECHADRAFT_78066</name>
</gene>
<dbReference type="STRING" id="660122.C7YN09"/>
<dbReference type="AlphaFoldDB" id="C7YN09"/>
<dbReference type="OrthoDB" id="10003767at2759"/>
<dbReference type="OMA" id="HASERYT"/>
<dbReference type="KEGG" id="nhe:NECHADRAFT_78066"/>
<dbReference type="EMBL" id="GG698897">
    <property type="protein sequence ID" value="EEU47044.1"/>
    <property type="molecule type" value="Genomic_DNA"/>
</dbReference>
<name>C7YN09_FUSV7</name>
<dbReference type="InterPro" id="IPR011009">
    <property type="entry name" value="Kinase-like_dom_sf"/>
</dbReference>
<organism evidence="2 3">
    <name type="scientific">Fusarium vanettenii (strain ATCC MYA-4622 / CBS 123669 / FGSC 9596 / NRRL 45880 / 77-13-4)</name>
    <name type="common">Fusarium solani subsp. pisi</name>
    <dbReference type="NCBI Taxonomy" id="660122"/>
    <lineage>
        <taxon>Eukaryota</taxon>
        <taxon>Fungi</taxon>
        <taxon>Dikarya</taxon>
        <taxon>Ascomycota</taxon>
        <taxon>Pezizomycotina</taxon>
        <taxon>Sordariomycetes</taxon>
        <taxon>Hypocreomycetidae</taxon>
        <taxon>Hypocreales</taxon>
        <taxon>Nectriaceae</taxon>
        <taxon>Fusarium</taxon>
        <taxon>Fusarium solani species complex</taxon>
        <taxon>Fusarium vanettenii</taxon>
    </lineage>
</organism>
<dbReference type="VEuPathDB" id="FungiDB:NECHADRAFT_78066"/>
<dbReference type="HOGENOM" id="CLU_030115_1_0_1"/>
<proteinExistence type="predicted"/>
<dbReference type="InParanoid" id="C7YN09"/>
<accession>C7YN09</accession>
<protein>
    <recommendedName>
        <fullName evidence="1">Aminoglycoside phosphotransferase domain-containing protein</fullName>
    </recommendedName>
</protein>
<dbReference type="PANTHER" id="PTHR21310">
    <property type="entry name" value="AMINOGLYCOSIDE PHOSPHOTRANSFERASE-RELATED-RELATED"/>
    <property type="match status" value="1"/>
</dbReference>
<reference evidence="2 3" key="1">
    <citation type="journal article" date="2009" name="PLoS Genet.">
        <title>The genome of Nectria haematococca: contribution of supernumerary chromosomes to gene expansion.</title>
        <authorList>
            <person name="Coleman J.J."/>
            <person name="Rounsley S.D."/>
            <person name="Rodriguez-Carres M."/>
            <person name="Kuo A."/>
            <person name="Wasmann C.C."/>
            <person name="Grimwood J."/>
            <person name="Schmutz J."/>
            <person name="Taga M."/>
            <person name="White G.J."/>
            <person name="Zhou S."/>
            <person name="Schwartz D.C."/>
            <person name="Freitag M."/>
            <person name="Ma L.J."/>
            <person name="Danchin E.G."/>
            <person name="Henrissat B."/>
            <person name="Coutinho P.M."/>
            <person name="Nelson D.R."/>
            <person name="Straney D."/>
            <person name="Napoli C.A."/>
            <person name="Barker B.M."/>
            <person name="Gribskov M."/>
            <person name="Rep M."/>
            <person name="Kroken S."/>
            <person name="Molnar I."/>
            <person name="Rensing C."/>
            <person name="Kennell J.C."/>
            <person name="Zamora J."/>
            <person name="Farman M.L."/>
            <person name="Selker E.U."/>
            <person name="Salamov A."/>
            <person name="Shapiro H."/>
            <person name="Pangilinan J."/>
            <person name="Lindquist E."/>
            <person name="Lamers C."/>
            <person name="Grigoriev I.V."/>
            <person name="Geiser D.M."/>
            <person name="Covert S.F."/>
            <person name="Temporini E."/>
            <person name="Vanetten H.D."/>
        </authorList>
    </citation>
    <scope>NUCLEOTIDE SEQUENCE [LARGE SCALE GENOMIC DNA]</scope>
    <source>
        <strain evidence="3">ATCC MYA-4622 / CBS 123669 / FGSC 9596 / NRRL 45880 / 77-13-4</strain>
    </source>
</reference>
<dbReference type="RefSeq" id="XP_003052757.1">
    <property type="nucleotide sequence ID" value="XM_003052711.1"/>
</dbReference>
<evidence type="ECO:0000259" key="1">
    <source>
        <dbReference type="Pfam" id="PF01636"/>
    </source>
</evidence>
<dbReference type="GeneID" id="9671289"/>
<dbReference type="SUPFAM" id="SSF56112">
    <property type="entry name" value="Protein kinase-like (PK-like)"/>
    <property type="match status" value="1"/>
</dbReference>
<feature type="domain" description="Aminoglycoside phosphotransferase" evidence="1">
    <location>
        <begin position="23"/>
        <end position="255"/>
    </location>
</feature>
<evidence type="ECO:0000313" key="2">
    <source>
        <dbReference type="EMBL" id="EEU47044.1"/>
    </source>
</evidence>
<dbReference type="eggNOG" id="ENOG502SNEF">
    <property type="taxonomic scope" value="Eukaryota"/>
</dbReference>
<evidence type="ECO:0000313" key="3">
    <source>
        <dbReference type="Proteomes" id="UP000005206"/>
    </source>
</evidence>
<sequence length="432" mass="49953">MTLPGLSGSPSNQWSMTYGTRYVRDHTSIPIPRVYAYGCGPLRRNTSAHQAFIVLDYIGGQPLTKKMLRDSSEDCRRQFFGDMVDVFAQLRRLEFSQGGSLMPNTTVGILAQVLKSILHREESLTPQSTMDHDLEPKIVGAISMRKNELQIDGYTAPRFTATTAREFFREQYQLLQYMWKMPSQELGREEAEREEFALHALSLEEALPISGPRTDPADDSFCLHHPDLRVNNIIVDKELRIRGIIDWEFSVTVPRHAFLPPSWITGHDTGSIISKVDLSSEFMSVLSSKEQESSSHSQLAQDWDFRDDLRLPMTYILLDPSDLVWLFYKFIYPKLYKKPRDEVVSRFFQLAENKELQVGLGMRLRASERYTQYLKDNNLIDNEEPKWQQICEGTAETQKALDQLSKWSDETRDKLARLDRERAMQRGREKQA</sequence>
<dbReference type="InterPro" id="IPR002575">
    <property type="entry name" value="Aminoglycoside_PTrfase"/>
</dbReference>
<dbReference type="Proteomes" id="UP000005206">
    <property type="component" value="Chromosome 3"/>
</dbReference>
<keyword evidence="3" id="KW-1185">Reference proteome</keyword>
<dbReference type="InterPro" id="IPR051678">
    <property type="entry name" value="AGP_Transferase"/>
</dbReference>